<dbReference type="AlphaFoldDB" id="V4QWR5"/>
<sequence length="37" mass="3877">MFHVHGFLPDHHAPHAFCGGARSAFTVEASAGAATDR</sequence>
<dbReference type="EMBL" id="AWXZ01000035">
    <property type="protein sequence ID" value="ESR24212.1"/>
    <property type="molecule type" value="Genomic_DNA"/>
</dbReference>
<accession>V4QWR5</accession>
<name>V4QWR5_9HYPH</name>
<gene>
    <name evidence="1" type="ORF">N177_2661</name>
</gene>
<organism evidence="1 2">
    <name type="scientific">Lutibaculum baratangense AMV1</name>
    <dbReference type="NCBI Taxonomy" id="631454"/>
    <lineage>
        <taxon>Bacteria</taxon>
        <taxon>Pseudomonadati</taxon>
        <taxon>Pseudomonadota</taxon>
        <taxon>Alphaproteobacteria</taxon>
        <taxon>Hyphomicrobiales</taxon>
        <taxon>Tepidamorphaceae</taxon>
        <taxon>Lutibaculum</taxon>
    </lineage>
</organism>
<protein>
    <submittedName>
        <fullName evidence="1">Uncharacterized protein</fullName>
    </submittedName>
</protein>
<proteinExistence type="predicted"/>
<evidence type="ECO:0000313" key="2">
    <source>
        <dbReference type="Proteomes" id="UP000017819"/>
    </source>
</evidence>
<dbReference type="STRING" id="631454.N177_2661"/>
<keyword evidence="2" id="KW-1185">Reference proteome</keyword>
<reference evidence="1 2" key="1">
    <citation type="journal article" date="2014" name="Genome Announc.">
        <title>Draft Genome Sequence of Lutibaculum baratangense Strain AMV1T, Isolated from a Mud Volcano in Andamans, India.</title>
        <authorList>
            <person name="Singh A."/>
            <person name="Sreenivas A."/>
            <person name="Sathyanarayana Reddy G."/>
            <person name="Pinnaka A.K."/>
            <person name="Shivaji S."/>
        </authorList>
    </citation>
    <scope>NUCLEOTIDE SEQUENCE [LARGE SCALE GENOMIC DNA]</scope>
    <source>
        <strain evidence="1 2">AMV1</strain>
    </source>
</reference>
<comment type="caution">
    <text evidence="1">The sequence shown here is derived from an EMBL/GenBank/DDBJ whole genome shotgun (WGS) entry which is preliminary data.</text>
</comment>
<evidence type="ECO:0000313" key="1">
    <source>
        <dbReference type="EMBL" id="ESR24212.1"/>
    </source>
</evidence>
<dbReference type="Proteomes" id="UP000017819">
    <property type="component" value="Unassembled WGS sequence"/>
</dbReference>